<evidence type="ECO:0000313" key="3">
    <source>
        <dbReference type="Proteomes" id="UP000001479"/>
    </source>
</evidence>
<dbReference type="EMBL" id="CP001402">
    <property type="protein sequence ID" value="ACR41603.1"/>
    <property type="molecule type" value="Genomic_DNA"/>
</dbReference>
<accession>C4KG89</accession>
<dbReference type="Gene3D" id="3.40.50.150">
    <property type="entry name" value="Vaccinia Virus protein VP39"/>
    <property type="match status" value="1"/>
</dbReference>
<evidence type="ECO:0000259" key="1">
    <source>
        <dbReference type="Pfam" id="PF05050"/>
    </source>
</evidence>
<proteinExistence type="predicted"/>
<dbReference type="AlphaFoldDB" id="C4KG89"/>
<dbReference type="PANTHER" id="PTHR34203">
    <property type="entry name" value="METHYLTRANSFERASE, FKBM FAMILY PROTEIN"/>
    <property type="match status" value="1"/>
</dbReference>
<dbReference type="KEGG" id="sid:M164_0996"/>
<dbReference type="PANTHER" id="PTHR34203:SF15">
    <property type="entry name" value="SLL1173 PROTEIN"/>
    <property type="match status" value="1"/>
</dbReference>
<dbReference type="HOGENOM" id="CLU_063181_0_0_2"/>
<keyword evidence="2" id="KW-0489">Methyltransferase</keyword>
<dbReference type="Pfam" id="PF05050">
    <property type="entry name" value="Methyltransf_21"/>
    <property type="match status" value="1"/>
</dbReference>
<dbReference type="SUPFAM" id="SSF53335">
    <property type="entry name" value="S-adenosyl-L-methionine-dependent methyltransferases"/>
    <property type="match status" value="1"/>
</dbReference>
<reference evidence="2 3" key="1">
    <citation type="journal article" date="2009" name="Proc. Natl. Acad. Sci. U.S.A.">
        <title>Biogeography of the Sulfolobus islandicus pan-genome.</title>
        <authorList>
            <person name="Reno M.L."/>
            <person name="Held N.L."/>
            <person name="Fields C.J."/>
            <person name="Burke P.V."/>
            <person name="Whitaker R.J."/>
        </authorList>
    </citation>
    <scope>NUCLEOTIDE SEQUENCE [LARGE SCALE GENOMIC DNA]</scope>
    <source>
        <strain evidence="3">M.16.4 / Kamchatka #3</strain>
    </source>
</reference>
<evidence type="ECO:0000313" key="2">
    <source>
        <dbReference type="EMBL" id="ACR41603.1"/>
    </source>
</evidence>
<gene>
    <name evidence="2" type="ordered locus">M164_0996</name>
</gene>
<dbReference type="GO" id="GO:0032259">
    <property type="term" value="P:methylation"/>
    <property type="evidence" value="ECO:0007669"/>
    <property type="project" value="UniProtKB-KW"/>
</dbReference>
<dbReference type="GO" id="GO:0008168">
    <property type="term" value="F:methyltransferase activity"/>
    <property type="evidence" value="ECO:0007669"/>
    <property type="project" value="UniProtKB-KW"/>
</dbReference>
<dbReference type="InterPro" id="IPR052514">
    <property type="entry name" value="SAM-dependent_MTase"/>
</dbReference>
<organism evidence="2 3">
    <name type="scientific">Saccharolobus islandicus (strain M.16.4 / Kamchatka #3)</name>
    <name type="common">Sulfolobus islandicus</name>
    <dbReference type="NCBI Taxonomy" id="426118"/>
    <lineage>
        <taxon>Archaea</taxon>
        <taxon>Thermoproteota</taxon>
        <taxon>Thermoprotei</taxon>
        <taxon>Sulfolobales</taxon>
        <taxon>Sulfolobaceae</taxon>
        <taxon>Saccharolobus</taxon>
    </lineage>
</organism>
<sequence>MIDKIKYAILYFKYFKGITPLFYLFLDMFKGKYSEKLIKTRIGNYAVTLPLSAIREFLLYAGKNKVEKIYVDSDEKSIIINSDKIPLNEIWGIGAYVRGWRYKDGLWFYKDVKFKHMIFTIYETFNDQEYYDLGIKGREVVDVGGGVGDTAIYFAKNGASKVITVEPLPVLVKEIEENLKLNDVTDQVVVINAALGSSKGKIHVPLNYDIYHSFSYKSDNKGEIEIEKITLGDILKIVSDPYLLKMDCEGCEYDVIMNDYENVKKFEKLVFEFHFPKKVNEILNQLSRDFECIPRKGKVTYLIKCTKK</sequence>
<dbReference type="NCBIfam" id="TIGR01444">
    <property type="entry name" value="fkbM_fam"/>
    <property type="match status" value="1"/>
</dbReference>
<name>C4KG89_SACI6</name>
<dbReference type="Proteomes" id="UP000001479">
    <property type="component" value="Chromosome"/>
</dbReference>
<dbReference type="InterPro" id="IPR029063">
    <property type="entry name" value="SAM-dependent_MTases_sf"/>
</dbReference>
<feature type="domain" description="Methyltransferase FkbM" evidence="1">
    <location>
        <begin position="142"/>
        <end position="284"/>
    </location>
</feature>
<keyword evidence="2" id="KW-0808">Transferase</keyword>
<dbReference type="InterPro" id="IPR006342">
    <property type="entry name" value="FkbM_mtfrase"/>
</dbReference>
<protein>
    <submittedName>
        <fullName evidence="2">Methyltransferase FkbM family</fullName>
    </submittedName>
</protein>